<reference evidence="9" key="1">
    <citation type="submission" date="2020-11" db="EMBL/GenBank/DDBJ databases">
        <authorList>
            <person name="Tran Van P."/>
        </authorList>
    </citation>
    <scope>NUCLEOTIDE SEQUENCE</scope>
</reference>
<dbReference type="PROSITE" id="PS50850">
    <property type="entry name" value="MFS"/>
    <property type="match status" value="1"/>
</dbReference>
<protein>
    <recommendedName>
        <fullName evidence="10">Major facilitator superfamily (MFS) profile domain-containing protein</fullName>
    </recommendedName>
</protein>
<gene>
    <name evidence="9" type="ORF">TTEB3V08_LOCUS7474</name>
</gene>
<evidence type="ECO:0000256" key="6">
    <source>
        <dbReference type="SAM" id="Phobius"/>
    </source>
</evidence>
<evidence type="ECO:0000259" key="8">
    <source>
        <dbReference type="PROSITE" id="PS51087"/>
    </source>
</evidence>
<keyword evidence="2" id="KW-0813">Transport</keyword>
<evidence type="ECO:0000256" key="4">
    <source>
        <dbReference type="ARBA" id="ARBA00022989"/>
    </source>
</evidence>
<feature type="transmembrane region" description="Helical" evidence="6">
    <location>
        <begin position="194"/>
        <end position="214"/>
    </location>
</feature>
<feature type="transmembrane region" description="Helical" evidence="6">
    <location>
        <begin position="226"/>
        <end position="252"/>
    </location>
</feature>
<comment type="subcellular location">
    <subcellularLocation>
        <location evidence="1">Membrane</location>
        <topology evidence="1">Multi-pass membrane protein</topology>
    </subcellularLocation>
</comment>
<dbReference type="InterPro" id="IPR007474">
    <property type="entry name" value="ApaG_domain"/>
</dbReference>
<evidence type="ECO:0000256" key="1">
    <source>
        <dbReference type="ARBA" id="ARBA00004141"/>
    </source>
</evidence>
<feature type="transmembrane region" description="Helical" evidence="6">
    <location>
        <begin position="514"/>
        <end position="531"/>
    </location>
</feature>
<evidence type="ECO:0000259" key="7">
    <source>
        <dbReference type="PROSITE" id="PS50850"/>
    </source>
</evidence>
<dbReference type="Gene3D" id="1.20.1250.20">
    <property type="entry name" value="MFS general substrate transporter like domains"/>
    <property type="match status" value="2"/>
</dbReference>
<keyword evidence="3 6" id="KW-0812">Transmembrane</keyword>
<dbReference type="AlphaFoldDB" id="A0A7R9IJF3"/>
<keyword evidence="5 6" id="KW-0472">Membrane</keyword>
<proteinExistence type="predicted"/>
<dbReference type="Pfam" id="PF07690">
    <property type="entry name" value="MFS_1"/>
    <property type="match status" value="1"/>
</dbReference>
<evidence type="ECO:0000256" key="3">
    <source>
        <dbReference type="ARBA" id="ARBA00022692"/>
    </source>
</evidence>
<sequence>MCLAAVTSDSQNLGIYLTVDCQKSAVNCQSAPKKPWGYCRPPDDLGQVEEPHICSYRLYAYASGLGIRKVELIGSVPVFVWKESGGNPQYSRPEYSHHLPVRGSETTEMKFTKRHWFTLAVIGSVHFASAICVSLQAPFYPPELVLHGLSMFQAESKGATATEYGFVFGIFELVSFICSPLIGKYVNVIGPKFLLKSGLFVAGICSMLFGFLHFVEGHAEFIGLSFAIRIVESVGASAATTAAFSITAAVFPDCVATTFATLEVFYGLGYIVGPMIGGLLFSLGGFALPFLVVGCVLLLDGLIICLVLPSLDSDRKTTRKEPNLMSILRVPSVALVSYCTTAAAMSAGFLSATLEPHLRQVSAWGTPSRHLGSLSPQCITSLYHPRVLKVPTITSSNVLFLLQFELSPVTTGLMFVLSGTMYAISAPLIGRLCDSNVHPKKLIALGGLAIITCYFLVGPFPFIPVETSHDFPDDISTYGLVSGLWASFFALGAFVGPSMAGFLFDLVGFRQATLFVIVVHVIEVVAVTMFVCLEKSSGPLVSPIRLTESEEERERESLVNSNSRSRDPIPIIAPHRRSITVGYGSLPIIEPYHRSRISSITVL</sequence>
<keyword evidence="4 6" id="KW-1133">Transmembrane helix</keyword>
<dbReference type="PROSITE" id="PS51087">
    <property type="entry name" value="APAG"/>
    <property type="match status" value="1"/>
</dbReference>
<dbReference type="PANTHER" id="PTHR23506">
    <property type="entry name" value="GH10249P"/>
    <property type="match status" value="1"/>
</dbReference>
<dbReference type="InterPro" id="IPR020846">
    <property type="entry name" value="MFS_dom"/>
</dbReference>
<dbReference type="InterPro" id="IPR011701">
    <property type="entry name" value="MFS"/>
</dbReference>
<feature type="transmembrane region" description="Helical" evidence="6">
    <location>
        <begin position="290"/>
        <end position="311"/>
    </location>
</feature>
<dbReference type="GO" id="GO:0016020">
    <property type="term" value="C:membrane"/>
    <property type="evidence" value="ECO:0007669"/>
    <property type="project" value="UniProtKB-SubCell"/>
</dbReference>
<feature type="domain" description="ApaG" evidence="8">
    <location>
        <begin position="67"/>
        <end position="202"/>
    </location>
</feature>
<accession>A0A7R9IJF3</accession>
<evidence type="ECO:0000256" key="5">
    <source>
        <dbReference type="ARBA" id="ARBA00023136"/>
    </source>
</evidence>
<evidence type="ECO:0008006" key="10">
    <source>
        <dbReference type="Google" id="ProtNLM"/>
    </source>
</evidence>
<feature type="domain" description="Major facilitator superfamily (MFS) profile" evidence="7">
    <location>
        <begin position="118"/>
        <end position="537"/>
    </location>
</feature>
<name>A0A7R9IJF3_9NEOP</name>
<dbReference type="InterPro" id="IPR050930">
    <property type="entry name" value="MFS_Vesicular_Transporter"/>
</dbReference>
<dbReference type="PANTHER" id="PTHR23506:SF26">
    <property type="entry name" value="MFS-TYPE TRANSPORTER SLC18B1"/>
    <property type="match status" value="1"/>
</dbReference>
<feature type="transmembrane region" description="Helical" evidence="6">
    <location>
        <begin position="442"/>
        <end position="463"/>
    </location>
</feature>
<feature type="transmembrane region" description="Helical" evidence="6">
    <location>
        <begin position="264"/>
        <end position="284"/>
    </location>
</feature>
<feature type="transmembrane region" description="Helical" evidence="6">
    <location>
        <begin position="409"/>
        <end position="430"/>
    </location>
</feature>
<feature type="transmembrane region" description="Helical" evidence="6">
    <location>
        <begin position="483"/>
        <end position="507"/>
    </location>
</feature>
<dbReference type="EMBL" id="OE002934">
    <property type="protein sequence ID" value="CAD7459522.1"/>
    <property type="molecule type" value="Genomic_DNA"/>
</dbReference>
<organism evidence="9">
    <name type="scientific">Timema tahoe</name>
    <dbReference type="NCBI Taxonomy" id="61484"/>
    <lineage>
        <taxon>Eukaryota</taxon>
        <taxon>Metazoa</taxon>
        <taxon>Ecdysozoa</taxon>
        <taxon>Arthropoda</taxon>
        <taxon>Hexapoda</taxon>
        <taxon>Insecta</taxon>
        <taxon>Pterygota</taxon>
        <taxon>Neoptera</taxon>
        <taxon>Polyneoptera</taxon>
        <taxon>Phasmatodea</taxon>
        <taxon>Timematodea</taxon>
        <taxon>Timematoidea</taxon>
        <taxon>Timematidae</taxon>
        <taxon>Timema</taxon>
    </lineage>
</organism>
<evidence type="ECO:0000313" key="9">
    <source>
        <dbReference type="EMBL" id="CAD7459522.1"/>
    </source>
</evidence>
<evidence type="ECO:0000256" key="2">
    <source>
        <dbReference type="ARBA" id="ARBA00022448"/>
    </source>
</evidence>
<dbReference type="InterPro" id="IPR036259">
    <property type="entry name" value="MFS_trans_sf"/>
</dbReference>
<feature type="transmembrane region" description="Helical" evidence="6">
    <location>
        <begin position="332"/>
        <end position="354"/>
    </location>
</feature>
<dbReference type="SUPFAM" id="SSF103473">
    <property type="entry name" value="MFS general substrate transporter"/>
    <property type="match status" value="1"/>
</dbReference>
<dbReference type="GO" id="GO:0022857">
    <property type="term" value="F:transmembrane transporter activity"/>
    <property type="evidence" value="ECO:0007669"/>
    <property type="project" value="InterPro"/>
</dbReference>
<feature type="transmembrane region" description="Helical" evidence="6">
    <location>
        <begin position="116"/>
        <end position="141"/>
    </location>
</feature>
<feature type="transmembrane region" description="Helical" evidence="6">
    <location>
        <begin position="161"/>
        <end position="182"/>
    </location>
</feature>